<accession>A0ABS5FDW0</accession>
<keyword evidence="2" id="KW-1185">Reference proteome</keyword>
<evidence type="ECO:0000313" key="2">
    <source>
        <dbReference type="Proteomes" id="UP001315278"/>
    </source>
</evidence>
<dbReference type="RefSeq" id="WP_212491929.1">
    <property type="nucleotide sequence ID" value="NZ_JAFCJH010000004.1"/>
</dbReference>
<comment type="caution">
    <text evidence="1">The sequence shown here is derived from an EMBL/GenBank/DDBJ whole genome shotgun (WGS) entry which is preliminary data.</text>
</comment>
<gene>
    <name evidence="1" type="ORF">JQ615_05570</name>
</gene>
<protein>
    <submittedName>
        <fullName evidence="1">Uncharacterized protein</fullName>
    </submittedName>
</protein>
<name>A0ABS5FDW0_9BRAD</name>
<evidence type="ECO:0000313" key="1">
    <source>
        <dbReference type="EMBL" id="MBR0794859.1"/>
    </source>
</evidence>
<sequence length="62" mass="6843">MPVKPPPMMERDLPRAREIARSWNLLDQLSPTDAESVIRAIAQGIAEGRSYGLEIGQAPLKT</sequence>
<dbReference type="Proteomes" id="UP001315278">
    <property type="component" value="Unassembled WGS sequence"/>
</dbReference>
<reference evidence="2" key="1">
    <citation type="journal article" date="2021" name="ISME J.">
        <title>Evolutionary origin and ecological implication of a unique nif island in free-living Bradyrhizobium lineages.</title>
        <authorList>
            <person name="Tao J."/>
        </authorList>
    </citation>
    <scope>NUCLEOTIDE SEQUENCE [LARGE SCALE GENOMIC DNA]</scope>
    <source>
        <strain evidence="2">SZCCT0434</strain>
    </source>
</reference>
<dbReference type="EMBL" id="JAFCJH010000004">
    <property type="protein sequence ID" value="MBR0794859.1"/>
    <property type="molecule type" value="Genomic_DNA"/>
</dbReference>
<proteinExistence type="predicted"/>
<organism evidence="1 2">
    <name type="scientific">Bradyrhizobium jicamae</name>
    <dbReference type="NCBI Taxonomy" id="280332"/>
    <lineage>
        <taxon>Bacteria</taxon>
        <taxon>Pseudomonadati</taxon>
        <taxon>Pseudomonadota</taxon>
        <taxon>Alphaproteobacteria</taxon>
        <taxon>Hyphomicrobiales</taxon>
        <taxon>Nitrobacteraceae</taxon>
        <taxon>Bradyrhizobium</taxon>
    </lineage>
</organism>